<dbReference type="Gene3D" id="3.40.640.10">
    <property type="entry name" value="Type I PLP-dependent aspartate aminotransferase-like (Major domain)"/>
    <property type="match status" value="1"/>
</dbReference>
<evidence type="ECO:0000256" key="3">
    <source>
        <dbReference type="RuleBase" id="RU004508"/>
    </source>
</evidence>
<feature type="modified residue" description="N6-(pyridoxal phosphate)lysine" evidence="2">
    <location>
        <position position="186"/>
    </location>
</feature>
<comment type="similarity">
    <text evidence="3">Belongs to the DegT/DnrJ/EryC1 family.</text>
</comment>
<dbReference type="CDD" id="cd00616">
    <property type="entry name" value="AHBA_syn"/>
    <property type="match status" value="1"/>
</dbReference>
<dbReference type="Proteomes" id="UP000269097">
    <property type="component" value="Chromosome"/>
</dbReference>
<keyword evidence="2 3" id="KW-0663">Pyridoxal phosphate</keyword>
<dbReference type="PIRSF" id="PIRSF000390">
    <property type="entry name" value="PLP_StrS"/>
    <property type="match status" value="1"/>
</dbReference>
<evidence type="ECO:0000256" key="1">
    <source>
        <dbReference type="PIRSR" id="PIRSR000390-1"/>
    </source>
</evidence>
<evidence type="ECO:0000313" key="5">
    <source>
        <dbReference type="Proteomes" id="UP000269097"/>
    </source>
</evidence>
<organism evidence="4 5">
    <name type="scientific">Cohnella candidum</name>
    <dbReference type="NCBI Taxonomy" id="2674991"/>
    <lineage>
        <taxon>Bacteria</taxon>
        <taxon>Bacillati</taxon>
        <taxon>Bacillota</taxon>
        <taxon>Bacilli</taxon>
        <taxon>Bacillales</taxon>
        <taxon>Paenibacillaceae</taxon>
        <taxon>Cohnella</taxon>
    </lineage>
</organism>
<dbReference type="SUPFAM" id="SSF53383">
    <property type="entry name" value="PLP-dependent transferases"/>
    <property type="match status" value="1"/>
</dbReference>
<dbReference type="InterPro" id="IPR015422">
    <property type="entry name" value="PyrdxlP-dep_Trfase_small"/>
</dbReference>
<dbReference type="GO" id="GO:0030170">
    <property type="term" value="F:pyridoxal phosphate binding"/>
    <property type="evidence" value="ECO:0007669"/>
    <property type="project" value="TreeGrafter"/>
</dbReference>
<dbReference type="GO" id="GO:0008483">
    <property type="term" value="F:transaminase activity"/>
    <property type="evidence" value="ECO:0007669"/>
    <property type="project" value="UniProtKB-KW"/>
</dbReference>
<evidence type="ECO:0000256" key="2">
    <source>
        <dbReference type="PIRSR" id="PIRSR000390-2"/>
    </source>
</evidence>
<dbReference type="Gene3D" id="3.90.1150.10">
    <property type="entry name" value="Aspartate Aminotransferase, domain 1"/>
    <property type="match status" value="1"/>
</dbReference>
<dbReference type="InterPro" id="IPR020026">
    <property type="entry name" value="PseC"/>
</dbReference>
<dbReference type="InterPro" id="IPR015424">
    <property type="entry name" value="PyrdxlP-dep_Trfase"/>
</dbReference>
<dbReference type="InterPro" id="IPR015421">
    <property type="entry name" value="PyrdxlP-dep_Trfase_major"/>
</dbReference>
<dbReference type="PANTHER" id="PTHR30244:SF34">
    <property type="entry name" value="DTDP-4-AMINO-4,6-DIDEOXYGALACTOSE TRANSAMINASE"/>
    <property type="match status" value="1"/>
</dbReference>
<dbReference type="GO" id="GO:0000271">
    <property type="term" value="P:polysaccharide biosynthetic process"/>
    <property type="evidence" value="ECO:0007669"/>
    <property type="project" value="TreeGrafter"/>
</dbReference>
<protein>
    <submittedName>
        <fullName evidence="4">UDP-4-amino-4, 6-dideoxy-N-acetyl-beta-L-altrosamine transaminase</fullName>
        <ecNumber evidence="4">2.6.1.92</ecNumber>
    </submittedName>
</protein>
<evidence type="ECO:0000313" key="4">
    <source>
        <dbReference type="EMBL" id="AYQ73818.1"/>
    </source>
</evidence>
<reference evidence="4 5" key="1">
    <citation type="submission" date="2018-10" db="EMBL/GenBank/DDBJ databases">
        <title>Genome Sequence of Cohnella sp.</title>
        <authorList>
            <person name="Srinivasan S."/>
            <person name="Kim M.K."/>
        </authorList>
    </citation>
    <scope>NUCLEOTIDE SEQUENCE [LARGE SCALE GENOMIC DNA]</scope>
    <source>
        <strain evidence="4 5">18JY8-7</strain>
    </source>
</reference>
<dbReference type="Pfam" id="PF01041">
    <property type="entry name" value="DegT_DnrJ_EryC1"/>
    <property type="match status" value="1"/>
</dbReference>
<gene>
    <name evidence="4" type="primary">pseC</name>
    <name evidence="4" type="ORF">EAV92_15275</name>
</gene>
<keyword evidence="4" id="KW-0808">Transferase</keyword>
<dbReference type="AlphaFoldDB" id="A0A3G3JZZ0"/>
<keyword evidence="4" id="KW-0032">Aminotransferase</keyword>
<dbReference type="PANTHER" id="PTHR30244">
    <property type="entry name" value="TRANSAMINASE"/>
    <property type="match status" value="1"/>
</dbReference>
<name>A0A3G3JZZ0_9BACL</name>
<dbReference type="EMBL" id="CP033433">
    <property type="protein sequence ID" value="AYQ73818.1"/>
    <property type="molecule type" value="Genomic_DNA"/>
</dbReference>
<dbReference type="NCBIfam" id="TIGR03588">
    <property type="entry name" value="PseC"/>
    <property type="match status" value="1"/>
</dbReference>
<keyword evidence="5" id="KW-1185">Reference proteome</keyword>
<dbReference type="InterPro" id="IPR000653">
    <property type="entry name" value="DegT/StrS_aminotransferase"/>
</dbReference>
<sequence length="393" mass="44031">MRMRNTFLPYARQWIDDRDIEAVTAILKGDYLTTGPLVPELESKMAKTVGARYAVAFANGTAALHAACSAAGIGDGDEVITTPMTFAASANCVLYQNGTPVFADIDERTYNVDPVEVEKLVTDRTKAIIAVDFTGQPANLAALRKIASKHGLVLIEDAAHALGASYQGSKVGSVSDMTMFSLHPVKHVTSGEGGVITTNSEEYYRKLLRFRSHGIVRDRESLENPSRGAWYYEMQELGYNYRLTDFQAALAVSQLDKLDRFVERRRAIADRYNEAFCDMEEAILPEQDGNGESSWHLYVVQLKLDRLRFGRDEIFERMHAENIGVNLHYIPVHLHPYYRRLGYGPGLCPKAERFYDRVLTLPLFPAMTDRDVEDVIHAFRKVIGESVKEPVAG</sequence>
<dbReference type="EC" id="2.6.1.92" evidence="4"/>
<dbReference type="KEGG" id="coh:EAV92_15275"/>
<proteinExistence type="inferred from homology"/>
<feature type="active site" description="Proton acceptor" evidence="1">
    <location>
        <position position="186"/>
    </location>
</feature>
<accession>A0A3G3JZZ0</accession>